<dbReference type="CDD" id="cd00067">
    <property type="entry name" value="GAL4"/>
    <property type="match status" value="1"/>
</dbReference>
<evidence type="ECO:0000256" key="5">
    <source>
        <dbReference type="ARBA" id="ARBA00023242"/>
    </source>
</evidence>
<dbReference type="Pfam" id="PF00172">
    <property type="entry name" value="Zn_clus"/>
    <property type="match status" value="1"/>
</dbReference>
<sequence length="668" mass="75345">MAHNESRKRTKPCILCKRNKVKCEYVNSLPCERCAKYGLRCHFEQQSIAASLAELRTLPSMTQVHTLGSEETQVTEPASLALSNDSKAVNSRLSTLESALESVLSILQTSQSQQQQQMDLIQQQMSQNQTWDKWRFLDLQPSTTNDSFQDAAAFPENPQNLHLSRILSKTEVQELCELFNDRFAPQLFGYEIGPLDVSTLWRRSPFLLLSICTVTCLHHPFMKSKFNMLKRSFEVGASQCLTQEVPAIQVEHTILALVIGALWLESGQMLVSVAIQLARFHRLDQPNTLTSSLGRSPLQRLWYLLYIVDGNQNLVFHKSPSIHKESEPLILNSRRDVIGSLTSPQVRGVLSANYRAHGKVVNNRQLELLNEVECRKISIPGTTLRELRLLGQLEYHMAMESVFSGNRNNSPDLERSMQATATLLDPSNFGVPWVSNLELDKWMISWTITLQNIDFRSDPWCLKSTLLYYNFARMHINMKPSLGGGRSSVFNSGTTDLMKIWQSPDPAVFSNPTRGKSASHDISFSAAQSLIKLATEDNDITSIFQFLPMHVHAMLYYASLVLLDPTDVLHGLSPNRKVLATRYKTVNNLKSLISKTPSSDPNFRAKTLDSLSQLLDNFAAKCLAVDTGNTQDDHGARFQEIIEEEHPAREERKPRTIIAWPGTNPGHP</sequence>
<dbReference type="InterPro" id="IPR001138">
    <property type="entry name" value="Zn2Cys6_DnaBD"/>
</dbReference>
<accession>A0A0C7N151</accession>
<reference evidence="7 8" key="1">
    <citation type="submission" date="2014-12" db="EMBL/GenBank/DDBJ databases">
        <authorList>
            <person name="Neuveglise Cecile"/>
        </authorList>
    </citation>
    <scope>NUCLEOTIDE SEQUENCE [LARGE SCALE GENOMIC DNA]</scope>
    <source>
        <strain evidence="7 8">CBS 12615</strain>
    </source>
</reference>
<protein>
    <submittedName>
        <fullName evidence="7">LALA0S03e08350g1_1</fullName>
    </submittedName>
</protein>
<dbReference type="PROSITE" id="PS50048">
    <property type="entry name" value="ZN2_CY6_FUNGAL_2"/>
    <property type="match status" value="1"/>
</dbReference>
<dbReference type="RefSeq" id="XP_022627913.1">
    <property type="nucleotide sequence ID" value="XM_022773439.1"/>
</dbReference>
<evidence type="ECO:0000256" key="4">
    <source>
        <dbReference type="ARBA" id="ARBA00023163"/>
    </source>
</evidence>
<dbReference type="Gene3D" id="4.10.240.10">
    <property type="entry name" value="Zn(2)-C6 fungal-type DNA-binding domain"/>
    <property type="match status" value="1"/>
</dbReference>
<keyword evidence="4" id="KW-0804">Transcription</keyword>
<dbReference type="HOGENOM" id="CLU_009418_0_0_1"/>
<name>A0A0C7N151_9SACH</name>
<dbReference type="CDD" id="cd12148">
    <property type="entry name" value="fungal_TF_MHR"/>
    <property type="match status" value="1"/>
</dbReference>
<evidence type="ECO:0000313" key="7">
    <source>
        <dbReference type="EMBL" id="CEP61679.1"/>
    </source>
</evidence>
<proteinExistence type="predicted"/>
<dbReference type="GO" id="GO:0005634">
    <property type="term" value="C:nucleus"/>
    <property type="evidence" value="ECO:0007669"/>
    <property type="project" value="UniProtKB-SubCell"/>
</dbReference>
<evidence type="ECO:0000313" key="8">
    <source>
        <dbReference type="Proteomes" id="UP000054304"/>
    </source>
</evidence>
<evidence type="ECO:0000259" key="6">
    <source>
        <dbReference type="PROSITE" id="PS50048"/>
    </source>
</evidence>
<organism evidence="7 8">
    <name type="scientific">Lachancea lanzarotensis</name>
    <dbReference type="NCBI Taxonomy" id="1245769"/>
    <lineage>
        <taxon>Eukaryota</taxon>
        <taxon>Fungi</taxon>
        <taxon>Dikarya</taxon>
        <taxon>Ascomycota</taxon>
        <taxon>Saccharomycotina</taxon>
        <taxon>Saccharomycetes</taxon>
        <taxon>Saccharomycetales</taxon>
        <taxon>Saccharomycetaceae</taxon>
        <taxon>Lachancea</taxon>
    </lineage>
</organism>
<keyword evidence="5" id="KW-0539">Nucleus</keyword>
<dbReference type="GO" id="GO:0008270">
    <property type="term" value="F:zinc ion binding"/>
    <property type="evidence" value="ECO:0007669"/>
    <property type="project" value="InterPro"/>
</dbReference>
<keyword evidence="2" id="KW-0805">Transcription regulation</keyword>
<dbReference type="EMBL" id="LN736362">
    <property type="protein sequence ID" value="CEP61679.1"/>
    <property type="molecule type" value="Genomic_DNA"/>
</dbReference>
<evidence type="ECO:0000256" key="1">
    <source>
        <dbReference type="ARBA" id="ARBA00004123"/>
    </source>
</evidence>
<evidence type="ECO:0000256" key="2">
    <source>
        <dbReference type="ARBA" id="ARBA00023015"/>
    </source>
</evidence>
<comment type="subcellular location">
    <subcellularLocation>
        <location evidence="1">Nucleus</location>
    </subcellularLocation>
</comment>
<dbReference type="PANTHER" id="PTHR31845">
    <property type="entry name" value="FINGER DOMAIN PROTEIN, PUTATIVE-RELATED"/>
    <property type="match status" value="1"/>
</dbReference>
<dbReference type="PANTHER" id="PTHR31845:SF17">
    <property type="entry name" value="ZN(II)2CYS6 TRANSCRIPTION FACTOR (EUROFUNG)"/>
    <property type="match status" value="1"/>
</dbReference>
<dbReference type="SUPFAM" id="SSF57701">
    <property type="entry name" value="Zn2/Cys6 DNA-binding domain"/>
    <property type="match status" value="1"/>
</dbReference>
<dbReference type="InterPro" id="IPR051089">
    <property type="entry name" value="prtT"/>
</dbReference>
<dbReference type="OrthoDB" id="4060227at2759"/>
<keyword evidence="3" id="KW-0238">DNA-binding</keyword>
<dbReference type="GO" id="GO:0000981">
    <property type="term" value="F:DNA-binding transcription factor activity, RNA polymerase II-specific"/>
    <property type="evidence" value="ECO:0007669"/>
    <property type="project" value="InterPro"/>
</dbReference>
<dbReference type="GO" id="GO:0000976">
    <property type="term" value="F:transcription cis-regulatory region binding"/>
    <property type="evidence" value="ECO:0007669"/>
    <property type="project" value="TreeGrafter"/>
</dbReference>
<dbReference type="PROSITE" id="PS00463">
    <property type="entry name" value="ZN2_CY6_FUNGAL_1"/>
    <property type="match status" value="1"/>
</dbReference>
<dbReference type="SMART" id="SM00066">
    <property type="entry name" value="GAL4"/>
    <property type="match status" value="1"/>
</dbReference>
<dbReference type="AlphaFoldDB" id="A0A0C7N151"/>
<feature type="domain" description="Zn(2)-C6 fungal-type" evidence="6">
    <location>
        <begin position="12"/>
        <end position="43"/>
    </location>
</feature>
<dbReference type="InterPro" id="IPR036864">
    <property type="entry name" value="Zn2-C6_fun-type_DNA-bd_sf"/>
</dbReference>
<gene>
    <name evidence="7" type="ORF">LALA0_S03e08350g</name>
</gene>
<dbReference type="GeneID" id="34685110"/>
<evidence type="ECO:0000256" key="3">
    <source>
        <dbReference type="ARBA" id="ARBA00023125"/>
    </source>
</evidence>
<keyword evidence="8" id="KW-1185">Reference proteome</keyword>
<dbReference type="Proteomes" id="UP000054304">
    <property type="component" value="Unassembled WGS sequence"/>
</dbReference>